<reference evidence="10" key="2">
    <citation type="journal article" date="2021" name="PeerJ">
        <title>Extensive microbial diversity within the chicken gut microbiome revealed by metagenomics and culture.</title>
        <authorList>
            <person name="Gilroy R."/>
            <person name="Ravi A."/>
            <person name="Getino M."/>
            <person name="Pursley I."/>
            <person name="Horton D.L."/>
            <person name="Alikhan N.F."/>
            <person name="Baker D."/>
            <person name="Gharbi K."/>
            <person name="Hall N."/>
            <person name="Watson M."/>
            <person name="Adriaenssens E.M."/>
            <person name="Foster-Nyarko E."/>
            <person name="Jarju S."/>
            <person name="Secka A."/>
            <person name="Antonio M."/>
            <person name="Oren A."/>
            <person name="Chaudhuri R.R."/>
            <person name="La Ragione R."/>
            <person name="Hildebrand F."/>
            <person name="Pallen M.J."/>
        </authorList>
    </citation>
    <scope>NUCLEOTIDE SEQUENCE</scope>
    <source>
        <strain evidence="10">CHK178-757</strain>
    </source>
</reference>
<sequence length="359" mass="39355">MMLKKLAAMAAVIMLAGTAVLSGCSSEGEASQSASAAAEDTKNEVKLGEYKGIAVTVESLPDVTDDEVEQMVQSSVENSTVSGQITDRAVAQGDTVNVNYTGYMDDEEIPDSSVEDYNMLIGSGIFFNGAESGLVGVMPGETVDISVTYPEGYPQEDLVGKTAVYKVTVNYIVQEEQAQLTDEFVASISDCETVDEYRQMIREALEGSRENEREMNRRNAVWEQVLENAQVISYSQADIDAIVGEYTSYDEAAAEDFGISLEEYVQTYQDMTMDEYNSSVEELAQNEIKNELVIDAIAEAESITGADITDEEMERCAQQQGYETLDDYKNDNDAAAMEEDAKALRVVDFVVNQAQITEQ</sequence>
<dbReference type="PROSITE" id="PS51257">
    <property type="entry name" value="PROKAR_LIPOPROTEIN"/>
    <property type="match status" value="1"/>
</dbReference>
<name>A0A9D1F5W9_9FIRM</name>
<evidence type="ECO:0000256" key="4">
    <source>
        <dbReference type="ARBA" id="ARBA00023110"/>
    </source>
</evidence>
<evidence type="ECO:0000313" key="11">
    <source>
        <dbReference type="Proteomes" id="UP000823927"/>
    </source>
</evidence>
<dbReference type="Gene3D" id="1.10.3120.10">
    <property type="entry name" value="Trigger factor, C-terminal domain"/>
    <property type="match status" value="1"/>
</dbReference>
<evidence type="ECO:0000256" key="1">
    <source>
        <dbReference type="ARBA" id="ARBA00000971"/>
    </source>
</evidence>
<dbReference type="GO" id="GO:0005737">
    <property type="term" value="C:cytoplasm"/>
    <property type="evidence" value="ECO:0007669"/>
    <property type="project" value="UniProtKB-SubCell"/>
</dbReference>
<feature type="chain" id="PRO_5039237750" description="peptidylprolyl isomerase" evidence="8">
    <location>
        <begin position="22"/>
        <end position="359"/>
    </location>
</feature>
<dbReference type="GO" id="GO:0006457">
    <property type="term" value="P:protein folding"/>
    <property type="evidence" value="ECO:0007669"/>
    <property type="project" value="InterPro"/>
</dbReference>
<dbReference type="InterPro" id="IPR046357">
    <property type="entry name" value="PPIase_dom_sf"/>
</dbReference>
<feature type="domain" description="PPIase FKBP-type" evidence="9">
    <location>
        <begin position="93"/>
        <end position="175"/>
    </location>
</feature>
<dbReference type="InterPro" id="IPR008880">
    <property type="entry name" value="Trigger_fac_C"/>
</dbReference>
<protein>
    <recommendedName>
        <fullName evidence="7">peptidylprolyl isomerase</fullName>
        <ecNumber evidence="7">5.2.1.8</ecNumber>
    </recommendedName>
</protein>
<proteinExistence type="predicted"/>
<comment type="caution">
    <text evidence="10">The sequence shown here is derived from an EMBL/GenBank/DDBJ whole genome shotgun (WGS) entry which is preliminary data.</text>
</comment>
<dbReference type="Gene3D" id="3.10.50.40">
    <property type="match status" value="1"/>
</dbReference>
<dbReference type="InterPro" id="IPR005215">
    <property type="entry name" value="Trig_fac"/>
</dbReference>
<dbReference type="Pfam" id="PF00254">
    <property type="entry name" value="FKBP_C"/>
    <property type="match status" value="1"/>
</dbReference>
<organism evidence="10 11">
    <name type="scientific">Candidatus Scybalocola faecigallinarum</name>
    <dbReference type="NCBI Taxonomy" id="2840941"/>
    <lineage>
        <taxon>Bacteria</taxon>
        <taxon>Bacillati</taxon>
        <taxon>Bacillota</taxon>
        <taxon>Clostridia</taxon>
        <taxon>Lachnospirales</taxon>
        <taxon>Lachnospiraceae</taxon>
        <taxon>Lachnospiraceae incertae sedis</taxon>
        <taxon>Candidatus Scybalocola (ex Gilroy et al. 2021)</taxon>
    </lineage>
</organism>
<evidence type="ECO:0000256" key="5">
    <source>
        <dbReference type="ARBA" id="ARBA00023235"/>
    </source>
</evidence>
<reference evidence="10" key="1">
    <citation type="submission" date="2020-10" db="EMBL/GenBank/DDBJ databases">
        <authorList>
            <person name="Gilroy R."/>
        </authorList>
    </citation>
    <scope>NUCLEOTIDE SEQUENCE</scope>
    <source>
        <strain evidence="10">CHK178-757</strain>
    </source>
</reference>
<dbReference type="GO" id="GO:0015031">
    <property type="term" value="P:protein transport"/>
    <property type="evidence" value="ECO:0007669"/>
    <property type="project" value="InterPro"/>
</dbReference>
<dbReference type="AlphaFoldDB" id="A0A9D1F5W9"/>
<dbReference type="Pfam" id="PF05698">
    <property type="entry name" value="Trigger_C"/>
    <property type="match status" value="1"/>
</dbReference>
<evidence type="ECO:0000256" key="6">
    <source>
        <dbReference type="ARBA" id="ARBA00023306"/>
    </source>
</evidence>
<comment type="subcellular location">
    <subcellularLocation>
        <location evidence="2">Cytoplasm</location>
    </subcellularLocation>
</comment>
<dbReference type="InterPro" id="IPR027304">
    <property type="entry name" value="Trigger_fact/SurA_dom_sf"/>
</dbReference>
<dbReference type="GO" id="GO:0003755">
    <property type="term" value="F:peptidyl-prolyl cis-trans isomerase activity"/>
    <property type="evidence" value="ECO:0007669"/>
    <property type="project" value="UniProtKB-KW"/>
</dbReference>
<evidence type="ECO:0000256" key="8">
    <source>
        <dbReference type="SAM" id="SignalP"/>
    </source>
</evidence>
<evidence type="ECO:0000256" key="7">
    <source>
        <dbReference type="PROSITE-ProRule" id="PRU00277"/>
    </source>
</evidence>
<dbReference type="InterPro" id="IPR037041">
    <property type="entry name" value="Trigger_fac_C_sf"/>
</dbReference>
<keyword evidence="5 7" id="KW-0413">Isomerase</keyword>
<dbReference type="EMBL" id="DVIT01000032">
    <property type="protein sequence ID" value="HIS47732.1"/>
    <property type="molecule type" value="Genomic_DNA"/>
</dbReference>
<gene>
    <name evidence="10" type="primary">tig</name>
    <name evidence="10" type="ORF">IAB46_09330</name>
</gene>
<feature type="signal peptide" evidence="8">
    <location>
        <begin position="1"/>
        <end position="21"/>
    </location>
</feature>
<dbReference type="SUPFAM" id="SSF109998">
    <property type="entry name" value="Triger factor/SurA peptide-binding domain-like"/>
    <property type="match status" value="1"/>
</dbReference>
<dbReference type="NCBIfam" id="TIGR00115">
    <property type="entry name" value="tig"/>
    <property type="match status" value="1"/>
</dbReference>
<keyword evidence="4 7" id="KW-0697">Rotamase</keyword>
<evidence type="ECO:0000313" key="10">
    <source>
        <dbReference type="EMBL" id="HIS47732.1"/>
    </source>
</evidence>
<dbReference type="EC" id="5.2.1.8" evidence="7"/>
<comment type="catalytic activity">
    <reaction evidence="1 7">
        <text>[protein]-peptidylproline (omega=180) = [protein]-peptidylproline (omega=0)</text>
        <dbReference type="Rhea" id="RHEA:16237"/>
        <dbReference type="Rhea" id="RHEA-COMP:10747"/>
        <dbReference type="Rhea" id="RHEA-COMP:10748"/>
        <dbReference type="ChEBI" id="CHEBI:83833"/>
        <dbReference type="ChEBI" id="CHEBI:83834"/>
        <dbReference type="EC" id="5.2.1.8"/>
    </reaction>
</comment>
<evidence type="ECO:0000259" key="9">
    <source>
        <dbReference type="PROSITE" id="PS50059"/>
    </source>
</evidence>
<dbReference type="PROSITE" id="PS50059">
    <property type="entry name" value="FKBP_PPIASE"/>
    <property type="match status" value="1"/>
</dbReference>
<evidence type="ECO:0000256" key="2">
    <source>
        <dbReference type="ARBA" id="ARBA00004496"/>
    </source>
</evidence>
<dbReference type="Proteomes" id="UP000823927">
    <property type="component" value="Unassembled WGS sequence"/>
</dbReference>
<dbReference type="SUPFAM" id="SSF54534">
    <property type="entry name" value="FKBP-like"/>
    <property type="match status" value="1"/>
</dbReference>
<evidence type="ECO:0000256" key="3">
    <source>
        <dbReference type="ARBA" id="ARBA00022618"/>
    </source>
</evidence>
<accession>A0A9D1F5W9</accession>
<keyword evidence="8" id="KW-0732">Signal</keyword>
<keyword evidence="3" id="KW-0132">Cell division</keyword>
<keyword evidence="6" id="KW-0131">Cell cycle</keyword>
<dbReference type="GO" id="GO:0051301">
    <property type="term" value="P:cell division"/>
    <property type="evidence" value="ECO:0007669"/>
    <property type="project" value="UniProtKB-KW"/>
</dbReference>
<dbReference type="InterPro" id="IPR001179">
    <property type="entry name" value="PPIase_FKBP_dom"/>
</dbReference>